<keyword evidence="5" id="KW-1185">Reference proteome</keyword>
<dbReference type="AlphaFoldDB" id="A0A8K0VAE8"/>
<evidence type="ECO:0000259" key="3">
    <source>
        <dbReference type="Pfam" id="PF07331"/>
    </source>
</evidence>
<feature type="domain" description="DUF1468" evidence="3">
    <location>
        <begin position="35"/>
        <end position="168"/>
    </location>
</feature>
<protein>
    <submittedName>
        <fullName evidence="4">Tripartite tricarboxylate transporter TctB family protein</fullName>
    </submittedName>
</protein>
<evidence type="ECO:0000313" key="4">
    <source>
        <dbReference type="EMBL" id="MBL4916588.1"/>
    </source>
</evidence>
<feature type="region of interest" description="Disordered" evidence="1">
    <location>
        <begin position="1"/>
        <end position="25"/>
    </location>
</feature>
<feature type="transmembrane region" description="Helical" evidence="2">
    <location>
        <begin position="64"/>
        <end position="84"/>
    </location>
</feature>
<sequence length="189" mass="20079">MDRDIPQQTDAPTTPPPAATDGSPATRRPGEALFALLLLGGSLALLHEAYGISGFSKLSSPGTVPMATTAVMVICMVIVTLRTLRLPKTADQTVSRDILPLRVLIFAVMLVLYGLLLRPLGFIPTTALFLIAGIRILGRGWGFAIGTGLLALLAIWVIFRIVFTVLMPAGVMPEAEIIQFFRALIAGAG</sequence>
<proteinExistence type="predicted"/>
<evidence type="ECO:0000256" key="1">
    <source>
        <dbReference type="SAM" id="MobiDB-lite"/>
    </source>
</evidence>
<comment type="caution">
    <text evidence="4">The sequence shown here is derived from an EMBL/GenBank/DDBJ whole genome shotgun (WGS) entry which is preliminary data.</text>
</comment>
<keyword evidence="2" id="KW-1133">Transmembrane helix</keyword>
<gene>
    <name evidence="4" type="ORF">JL811_05085</name>
</gene>
<dbReference type="Proteomes" id="UP000648908">
    <property type="component" value="Unassembled WGS sequence"/>
</dbReference>
<organism evidence="4 5">
    <name type="scientific">Szabonella alba</name>
    <dbReference type="NCBI Taxonomy" id="2804194"/>
    <lineage>
        <taxon>Bacteria</taxon>
        <taxon>Pseudomonadati</taxon>
        <taxon>Pseudomonadota</taxon>
        <taxon>Alphaproteobacteria</taxon>
        <taxon>Rhodobacterales</taxon>
        <taxon>Paracoccaceae</taxon>
        <taxon>Szabonella</taxon>
    </lineage>
</organism>
<accession>A0A8K0VAE8</accession>
<evidence type="ECO:0000313" key="5">
    <source>
        <dbReference type="Proteomes" id="UP000648908"/>
    </source>
</evidence>
<reference evidence="4" key="1">
    <citation type="submission" date="2021-01" db="EMBL/GenBank/DDBJ databases">
        <title>Tabrizicola alba sp. nov. a motile alkaliphilic bacterium isolated from a soda lake.</title>
        <authorList>
            <person name="Szuroczki S."/>
            <person name="Abbaszade G."/>
            <person name="Schumann P."/>
            <person name="Toth E."/>
        </authorList>
    </citation>
    <scope>NUCLEOTIDE SEQUENCE</scope>
    <source>
        <strain evidence="4">DMG-N-6</strain>
    </source>
</reference>
<feature type="transmembrane region" description="Helical" evidence="2">
    <location>
        <begin position="104"/>
        <end position="134"/>
    </location>
</feature>
<keyword evidence="2" id="KW-0812">Transmembrane</keyword>
<keyword evidence="2" id="KW-0472">Membrane</keyword>
<feature type="transmembrane region" description="Helical" evidence="2">
    <location>
        <begin position="32"/>
        <end position="52"/>
    </location>
</feature>
<dbReference type="RefSeq" id="WP_202687417.1">
    <property type="nucleotide sequence ID" value="NZ_JAESVN010000002.1"/>
</dbReference>
<name>A0A8K0VAE8_9RHOB</name>
<evidence type="ECO:0000256" key="2">
    <source>
        <dbReference type="SAM" id="Phobius"/>
    </source>
</evidence>
<dbReference type="EMBL" id="JAESVN010000002">
    <property type="protein sequence ID" value="MBL4916588.1"/>
    <property type="molecule type" value="Genomic_DNA"/>
</dbReference>
<dbReference type="Pfam" id="PF07331">
    <property type="entry name" value="TctB"/>
    <property type="match status" value="1"/>
</dbReference>
<dbReference type="InterPro" id="IPR009936">
    <property type="entry name" value="DUF1468"/>
</dbReference>
<feature type="transmembrane region" description="Helical" evidence="2">
    <location>
        <begin position="140"/>
        <end position="163"/>
    </location>
</feature>